<dbReference type="OrthoDB" id="7062869at2"/>
<keyword evidence="3" id="KW-0058">Aromatic hydrocarbons catabolism</keyword>
<accession>A0A4R7PDK4</accession>
<dbReference type="InterPro" id="IPR032710">
    <property type="entry name" value="NTF2-like_dom_sf"/>
</dbReference>
<evidence type="ECO:0000256" key="2">
    <source>
        <dbReference type="ARBA" id="ARBA00009570"/>
    </source>
</evidence>
<dbReference type="Proteomes" id="UP000295341">
    <property type="component" value="Unassembled WGS sequence"/>
</dbReference>
<dbReference type="CDD" id="cd00667">
    <property type="entry name" value="ring_hydroxylating_dioxygenases_beta"/>
    <property type="match status" value="1"/>
</dbReference>
<sequence>MGNHILATDSPAAASRSVPAPIDFGKLEVCLEDAACREVERLLHREARLLDTEQFSEWLEQVLDPGIRYVVASRELRYRKERRYNAPSEMFIFNDDFTFLKARVDQFNSGMQWRTDPPERYRRLVTNIEVFLTGRNDERLVRSNVLVQRSRRAYEIDQFTCCREDRVRRCSAGSLRLVDRRVDFDERSIAGRNLLLFL</sequence>
<dbReference type="SUPFAM" id="SSF54427">
    <property type="entry name" value="NTF2-like"/>
    <property type="match status" value="1"/>
</dbReference>
<protein>
    <submittedName>
        <fullName evidence="6">Naphthalene 1,2-dioxygenase subunit beta</fullName>
    </submittedName>
</protein>
<dbReference type="AlphaFoldDB" id="A0A4R7PDK4"/>
<reference evidence="6 7" key="1">
    <citation type="submission" date="2019-03" db="EMBL/GenBank/DDBJ databases">
        <title>Genomic Encyclopedia of Type Strains, Phase IV (KMG-IV): sequencing the most valuable type-strain genomes for metagenomic binning, comparative biology and taxonomic classification.</title>
        <authorList>
            <person name="Goeker M."/>
        </authorList>
    </citation>
    <scope>NUCLEOTIDE SEQUENCE [LARGE SCALE GENOMIC DNA]</scope>
    <source>
        <strain evidence="6 7">DSM 26377</strain>
    </source>
</reference>
<name>A0A4R7PDK4_9GAMM</name>
<evidence type="ECO:0000313" key="6">
    <source>
        <dbReference type="EMBL" id="TDU31621.1"/>
    </source>
</evidence>
<dbReference type="InterPro" id="IPR000391">
    <property type="entry name" value="Rng_hydr_dOase-bsu"/>
</dbReference>
<gene>
    <name evidence="6" type="ORF">DFR24_0994</name>
</gene>
<proteinExistence type="inferred from homology"/>
<keyword evidence="7" id="KW-1185">Reference proteome</keyword>
<keyword evidence="4 6" id="KW-0223">Dioxygenase</keyword>
<organism evidence="6 7">
    <name type="scientific">Panacagrimonas perspica</name>
    <dbReference type="NCBI Taxonomy" id="381431"/>
    <lineage>
        <taxon>Bacteria</taxon>
        <taxon>Pseudomonadati</taxon>
        <taxon>Pseudomonadota</taxon>
        <taxon>Gammaproteobacteria</taxon>
        <taxon>Nevskiales</taxon>
        <taxon>Nevskiaceae</taxon>
        <taxon>Panacagrimonas</taxon>
    </lineage>
</organism>
<dbReference type="RefSeq" id="WP_133880194.1">
    <property type="nucleotide sequence ID" value="NZ_MWIN01000012.1"/>
</dbReference>
<evidence type="ECO:0000256" key="1">
    <source>
        <dbReference type="ARBA" id="ARBA00005211"/>
    </source>
</evidence>
<comment type="caution">
    <text evidence="6">The sequence shown here is derived from an EMBL/GenBank/DDBJ whole genome shotgun (WGS) entry which is preliminary data.</text>
</comment>
<evidence type="ECO:0000313" key="7">
    <source>
        <dbReference type="Proteomes" id="UP000295341"/>
    </source>
</evidence>
<evidence type="ECO:0000256" key="3">
    <source>
        <dbReference type="ARBA" id="ARBA00022797"/>
    </source>
</evidence>
<evidence type="ECO:0000256" key="4">
    <source>
        <dbReference type="ARBA" id="ARBA00022964"/>
    </source>
</evidence>
<dbReference type="PANTHER" id="PTHR41534">
    <property type="entry name" value="BLR3401 PROTEIN"/>
    <property type="match status" value="1"/>
</dbReference>
<comment type="similarity">
    <text evidence="2">Belongs to the bacterial ring-hydroxylating dioxygenase beta subunit family.</text>
</comment>
<comment type="pathway">
    <text evidence="1">Aromatic compound metabolism.</text>
</comment>
<keyword evidence="5" id="KW-0560">Oxidoreductase</keyword>
<evidence type="ECO:0000256" key="5">
    <source>
        <dbReference type="ARBA" id="ARBA00023002"/>
    </source>
</evidence>
<dbReference type="Gene3D" id="3.10.450.50">
    <property type="match status" value="1"/>
</dbReference>
<dbReference type="Pfam" id="PF00866">
    <property type="entry name" value="Ring_hydroxyl_B"/>
    <property type="match status" value="1"/>
</dbReference>
<dbReference type="EMBL" id="SOBT01000008">
    <property type="protein sequence ID" value="TDU31621.1"/>
    <property type="molecule type" value="Genomic_DNA"/>
</dbReference>
<dbReference type="GO" id="GO:0051213">
    <property type="term" value="F:dioxygenase activity"/>
    <property type="evidence" value="ECO:0007669"/>
    <property type="project" value="UniProtKB-KW"/>
</dbReference>
<dbReference type="GO" id="GO:0019380">
    <property type="term" value="P:3-phenylpropionate catabolic process"/>
    <property type="evidence" value="ECO:0007669"/>
    <property type="project" value="TreeGrafter"/>
</dbReference>
<dbReference type="PANTHER" id="PTHR41534:SF2">
    <property type="entry name" value="3-PHENYLPROPIONATE_CINNAMIC ACID DIOXYGENASE SUBUNIT BETA"/>
    <property type="match status" value="1"/>
</dbReference>